<accession>A0A8S9MYV1</accession>
<dbReference type="Proteomes" id="UP000712600">
    <property type="component" value="Unassembled WGS sequence"/>
</dbReference>
<sequence length="127" mass="14590">MNCARAGVENQNGCKIRTTSGTQNHHVLPPSPSHHPKKNENKVMEKGKKSKKHEPLGRSSKKLVWRRLKSLKNRHEEKSKDWRFPLKNNPRSSLTVNPTRNSQTIVLDNYGSFHIFQRFALVADSPL</sequence>
<dbReference type="EMBL" id="QGKX02002183">
    <property type="protein sequence ID" value="KAF3488321.1"/>
    <property type="molecule type" value="Genomic_DNA"/>
</dbReference>
<feature type="region of interest" description="Disordered" evidence="1">
    <location>
        <begin position="74"/>
        <end position="97"/>
    </location>
</feature>
<evidence type="ECO:0000256" key="1">
    <source>
        <dbReference type="SAM" id="MobiDB-lite"/>
    </source>
</evidence>
<evidence type="ECO:0000313" key="3">
    <source>
        <dbReference type="Proteomes" id="UP000712600"/>
    </source>
</evidence>
<reference evidence="2" key="1">
    <citation type="submission" date="2019-12" db="EMBL/GenBank/DDBJ databases">
        <title>Genome sequencing and annotation of Brassica cretica.</title>
        <authorList>
            <person name="Studholme D.J."/>
            <person name="Sarris P."/>
        </authorList>
    </citation>
    <scope>NUCLEOTIDE SEQUENCE</scope>
    <source>
        <strain evidence="2">PFS-109/04</strain>
        <tissue evidence="2">Leaf</tissue>
    </source>
</reference>
<feature type="compositionally biased region" description="Basic and acidic residues" evidence="1">
    <location>
        <begin position="74"/>
        <end position="84"/>
    </location>
</feature>
<dbReference type="AlphaFoldDB" id="A0A8S9MYV1"/>
<feature type="compositionally biased region" description="Basic and acidic residues" evidence="1">
    <location>
        <begin position="38"/>
        <end position="47"/>
    </location>
</feature>
<organism evidence="2 3">
    <name type="scientific">Brassica cretica</name>
    <name type="common">Mustard</name>
    <dbReference type="NCBI Taxonomy" id="69181"/>
    <lineage>
        <taxon>Eukaryota</taxon>
        <taxon>Viridiplantae</taxon>
        <taxon>Streptophyta</taxon>
        <taxon>Embryophyta</taxon>
        <taxon>Tracheophyta</taxon>
        <taxon>Spermatophyta</taxon>
        <taxon>Magnoliopsida</taxon>
        <taxon>eudicotyledons</taxon>
        <taxon>Gunneridae</taxon>
        <taxon>Pentapetalae</taxon>
        <taxon>rosids</taxon>
        <taxon>malvids</taxon>
        <taxon>Brassicales</taxon>
        <taxon>Brassicaceae</taxon>
        <taxon>Brassiceae</taxon>
        <taxon>Brassica</taxon>
    </lineage>
</organism>
<feature type="region of interest" description="Disordered" evidence="1">
    <location>
        <begin position="1"/>
        <end position="60"/>
    </location>
</feature>
<feature type="compositionally biased region" description="Polar residues" evidence="1">
    <location>
        <begin position="9"/>
        <end position="25"/>
    </location>
</feature>
<comment type="caution">
    <text evidence="2">The sequence shown here is derived from an EMBL/GenBank/DDBJ whole genome shotgun (WGS) entry which is preliminary data.</text>
</comment>
<protein>
    <submittedName>
        <fullName evidence="2">Uncharacterized protein</fullName>
    </submittedName>
</protein>
<evidence type="ECO:0000313" key="2">
    <source>
        <dbReference type="EMBL" id="KAF3488321.1"/>
    </source>
</evidence>
<name>A0A8S9MYV1_BRACR</name>
<gene>
    <name evidence="2" type="ORF">F2Q69_00053981</name>
</gene>
<proteinExistence type="predicted"/>